<gene>
    <name evidence="2" type="ordered locus">Oter_1158</name>
</gene>
<reference evidence="2 3" key="1">
    <citation type="journal article" date="2011" name="J. Bacteriol.">
        <title>Genome sequence of the verrucomicrobium Opitutus terrae PB90-1, an abundant inhabitant of rice paddy soil ecosystems.</title>
        <authorList>
            <person name="van Passel M.W."/>
            <person name="Kant R."/>
            <person name="Palva A."/>
            <person name="Copeland A."/>
            <person name="Lucas S."/>
            <person name="Lapidus A."/>
            <person name="Glavina del Rio T."/>
            <person name="Pitluck S."/>
            <person name="Goltsman E."/>
            <person name="Clum A."/>
            <person name="Sun H."/>
            <person name="Schmutz J."/>
            <person name="Larimer F.W."/>
            <person name="Land M.L."/>
            <person name="Hauser L."/>
            <person name="Kyrpides N."/>
            <person name="Mikhailova N."/>
            <person name="Richardson P.P."/>
            <person name="Janssen P.H."/>
            <person name="de Vos W.M."/>
            <person name="Smidt H."/>
        </authorList>
    </citation>
    <scope>NUCLEOTIDE SEQUENCE [LARGE SCALE GENOMIC DNA]</scope>
    <source>
        <strain evidence="3">DSM 11246 / JCM 15787 / PB90-1</strain>
    </source>
</reference>
<dbReference type="Proteomes" id="UP000007013">
    <property type="component" value="Chromosome"/>
</dbReference>
<name>B1ZNL2_OPITP</name>
<feature type="transmembrane region" description="Helical" evidence="1">
    <location>
        <begin position="167"/>
        <end position="185"/>
    </location>
</feature>
<evidence type="ECO:0000256" key="1">
    <source>
        <dbReference type="SAM" id="Phobius"/>
    </source>
</evidence>
<proteinExistence type="predicted"/>
<dbReference type="eggNOG" id="ENOG5032R2Z">
    <property type="taxonomic scope" value="Bacteria"/>
</dbReference>
<keyword evidence="1" id="KW-0472">Membrane</keyword>
<sequence length="189" mass="20618">MHALLSLWLPILLSAVVVFVISSLIHMVIKWHAPDYRGFANEEAVRAAIRAGNPTRGRYVIPYCSDMKEMGGEAMMQKYREGPVGQVMLAPAGAPNMGRLLGQWFLFTVVVTVVAAFLATQLFGLDPARARAAAKLVGAVSFIAYGFGTITESIWSARPWSSSAKYLLDAAFYGVGAGLVFYWLWPEVG</sequence>
<dbReference type="OrthoDB" id="282550at2"/>
<feature type="transmembrane region" description="Helical" evidence="1">
    <location>
        <begin position="6"/>
        <end position="29"/>
    </location>
</feature>
<keyword evidence="3" id="KW-1185">Reference proteome</keyword>
<dbReference type="AlphaFoldDB" id="B1ZNL2"/>
<evidence type="ECO:0000313" key="3">
    <source>
        <dbReference type="Proteomes" id="UP000007013"/>
    </source>
</evidence>
<dbReference type="STRING" id="452637.Oter_1158"/>
<organism evidence="2 3">
    <name type="scientific">Opitutus terrae (strain DSM 11246 / JCM 15787 / PB90-1)</name>
    <dbReference type="NCBI Taxonomy" id="452637"/>
    <lineage>
        <taxon>Bacteria</taxon>
        <taxon>Pseudomonadati</taxon>
        <taxon>Verrucomicrobiota</taxon>
        <taxon>Opitutia</taxon>
        <taxon>Opitutales</taxon>
        <taxon>Opitutaceae</taxon>
        <taxon>Opitutus</taxon>
    </lineage>
</organism>
<keyword evidence="1" id="KW-1133">Transmembrane helix</keyword>
<accession>B1ZNL2</accession>
<dbReference type="HOGENOM" id="CLU_1446155_0_0_0"/>
<dbReference type="KEGG" id="ote:Oter_1158"/>
<feature type="transmembrane region" description="Helical" evidence="1">
    <location>
        <begin position="136"/>
        <end position="155"/>
    </location>
</feature>
<dbReference type="RefSeq" id="WP_012373984.1">
    <property type="nucleotide sequence ID" value="NC_010571.1"/>
</dbReference>
<protein>
    <submittedName>
        <fullName evidence="2">Uncharacterized protein</fullName>
    </submittedName>
</protein>
<keyword evidence="1" id="KW-0812">Transmembrane</keyword>
<dbReference type="EMBL" id="CP001032">
    <property type="protein sequence ID" value="ACB74446.1"/>
    <property type="molecule type" value="Genomic_DNA"/>
</dbReference>
<evidence type="ECO:0000313" key="2">
    <source>
        <dbReference type="EMBL" id="ACB74446.1"/>
    </source>
</evidence>
<feature type="transmembrane region" description="Helical" evidence="1">
    <location>
        <begin position="104"/>
        <end position="124"/>
    </location>
</feature>